<dbReference type="EMBL" id="LT629791">
    <property type="protein sequence ID" value="SDU39774.1"/>
    <property type="molecule type" value="Genomic_DNA"/>
</dbReference>
<dbReference type="AlphaFoldDB" id="A0A1H2I6S7"/>
<comment type="similarity">
    <text evidence="1 3">Belongs to the thiolase-like superfamily. Beta-ketoacyl-ACP synthases family.</text>
</comment>
<evidence type="ECO:0000313" key="5">
    <source>
        <dbReference type="EMBL" id="SDU39774.1"/>
    </source>
</evidence>
<keyword evidence="6" id="KW-1185">Reference proteome</keyword>
<accession>A0A1H2I6S7</accession>
<dbReference type="GO" id="GO:0004315">
    <property type="term" value="F:3-oxoacyl-[acyl-carrier-protein] synthase activity"/>
    <property type="evidence" value="ECO:0007669"/>
    <property type="project" value="InterPro"/>
</dbReference>
<feature type="domain" description="Ketosynthase family 3 (KS3)" evidence="4">
    <location>
        <begin position="419"/>
        <end position="777"/>
    </location>
</feature>
<gene>
    <name evidence="5" type="ORF">SAMN04488563_1478</name>
</gene>
<dbReference type="InterPro" id="IPR018201">
    <property type="entry name" value="Ketoacyl_synth_AS"/>
</dbReference>
<dbReference type="InterPro" id="IPR020841">
    <property type="entry name" value="PKS_Beta-ketoAc_synthase_dom"/>
</dbReference>
<protein>
    <submittedName>
        <fullName evidence="5">3-oxoacyl-[acyl-carrier-protein] synthase II</fullName>
    </submittedName>
</protein>
<dbReference type="Gene3D" id="3.40.47.10">
    <property type="match status" value="3"/>
</dbReference>
<evidence type="ECO:0000256" key="1">
    <source>
        <dbReference type="ARBA" id="ARBA00008467"/>
    </source>
</evidence>
<dbReference type="Pfam" id="PF00109">
    <property type="entry name" value="ketoacyl-synt"/>
    <property type="match status" value="2"/>
</dbReference>
<dbReference type="GO" id="GO:0005829">
    <property type="term" value="C:cytosol"/>
    <property type="evidence" value="ECO:0007669"/>
    <property type="project" value="TreeGrafter"/>
</dbReference>
<name>A0A1H2I6S7_9ACTN</name>
<feature type="domain" description="Ketosynthase family 3 (KS3)" evidence="4">
    <location>
        <begin position="9"/>
        <end position="408"/>
    </location>
</feature>
<organism evidence="5 6">
    <name type="scientific">Jiangella alkaliphila</name>
    <dbReference type="NCBI Taxonomy" id="419479"/>
    <lineage>
        <taxon>Bacteria</taxon>
        <taxon>Bacillati</taxon>
        <taxon>Actinomycetota</taxon>
        <taxon>Actinomycetes</taxon>
        <taxon>Jiangellales</taxon>
        <taxon>Jiangellaceae</taxon>
        <taxon>Jiangella</taxon>
    </lineage>
</organism>
<reference evidence="6" key="1">
    <citation type="submission" date="2016-10" db="EMBL/GenBank/DDBJ databases">
        <authorList>
            <person name="Varghese N."/>
            <person name="Submissions S."/>
        </authorList>
    </citation>
    <scope>NUCLEOTIDE SEQUENCE [LARGE SCALE GENOMIC DNA]</scope>
    <source>
        <strain evidence="6">DSM 45079</strain>
    </source>
</reference>
<dbReference type="InterPro" id="IPR016039">
    <property type="entry name" value="Thiolase-like"/>
</dbReference>
<dbReference type="PANTHER" id="PTHR11712">
    <property type="entry name" value="POLYKETIDE SYNTHASE-RELATED"/>
    <property type="match status" value="1"/>
</dbReference>
<dbReference type="GO" id="GO:0006633">
    <property type="term" value="P:fatty acid biosynthetic process"/>
    <property type="evidence" value="ECO:0007669"/>
    <property type="project" value="InterPro"/>
</dbReference>
<evidence type="ECO:0000256" key="2">
    <source>
        <dbReference type="ARBA" id="ARBA00022679"/>
    </source>
</evidence>
<evidence type="ECO:0000313" key="6">
    <source>
        <dbReference type="Proteomes" id="UP000182977"/>
    </source>
</evidence>
<dbReference type="Pfam" id="PF02801">
    <property type="entry name" value="Ketoacyl-synt_C"/>
    <property type="match status" value="2"/>
</dbReference>
<keyword evidence="2 3" id="KW-0808">Transferase</keyword>
<dbReference type="InterPro" id="IPR000794">
    <property type="entry name" value="Beta-ketoacyl_synthase"/>
</dbReference>
<dbReference type="Proteomes" id="UP000182977">
    <property type="component" value="Chromosome I"/>
</dbReference>
<dbReference type="CDD" id="cd00834">
    <property type="entry name" value="KAS_I_II"/>
    <property type="match status" value="1"/>
</dbReference>
<dbReference type="RefSeq" id="WP_197683565.1">
    <property type="nucleotide sequence ID" value="NZ_KQ061223.1"/>
</dbReference>
<sequence>MTIASQQQPARVAVVSVGAITSQGPTASDLWQGAEKGRVAIGPVRHMSMEGFRTGLAGEVQDEHRPRGRTGYPNGYRDRAVEFALVAAEEAMSASGLGTDDVPSDRWGVVVGSCNAGLISGRHWYLERMRGGSADPALLMFVPPQAIAEALAGRYRIKGPALSVNTACAAGANAIGYAAELIRWGEADAVLTGGSDALSDVLVAGFNALESLSPEPAAPYSRDRLGLSLGEGSGMLVLVREDLARKLGLPVVAEVAGYGLSADGYDATAPHPGGRGASRAIQAALRSAGVAADEVGYVNSHGTGTAKNDPAETKATKLGLGEAAHSVAVSSTKSMIGHLLGAAGAVEAIVTVRALEEQTAPPTANFTEPDPECDLDYVPNVSRPLDTSVALSNNFAFGGANASLVLTRNRASTAPVPRPDRVVVTGVGALTPAGTGPAALWDAWAAERDCTMPERDTRVARVDVDVSEFLTAKQRRRMDRLGIFAVISSRLALEAAGLDIDDDNAGSIGTVLGTGIGPMEAMEAFSRPLFEDGPRAASPAVFPNTVYNAATGQVSMHVRALGPTSTVTTGHAAGAAAVVYAADLLKRDQAAGMLAIAADTLTDAVVDGYRDLSSGGPDGFAVAEAGIAVLLERRSAALARGAAPLAEVLGYGIAGDGIGVGRWSPGGRGLERAMRLAIDRAGLAPSDVTAVWSSIAGLDRADDAERAALRRLFGDAAGTEGPAILAPKKLIGEPIGAGGALNLALAVEAWSRGQYRGPVLVNSSSLGGTHVSIVLAPAS</sequence>
<evidence type="ECO:0000256" key="3">
    <source>
        <dbReference type="RuleBase" id="RU003694"/>
    </source>
</evidence>
<dbReference type="STRING" id="419479.SAMN04488563_1478"/>
<dbReference type="PANTHER" id="PTHR11712:SF336">
    <property type="entry name" value="3-OXOACYL-[ACYL-CARRIER-PROTEIN] SYNTHASE, MITOCHONDRIAL"/>
    <property type="match status" value="1"/>
</dbReference>
<evidence type="ECO:0000259" key="4">
    <source>
        <dbReference type="PROSITE" id="PS52004"/>
    </source>
</evidence>
<proteinExistence type="inferred from homology"/>
<dbReference type="PROSITE" id="PS52004">
    <property type="entry name" value="KS3_2"/>
    <property type="match status" value="2"/>
</dbReference>
<dbReference type="SUPFAM" id="SSF53901">
    <property type="entry name" value="Thiolase-like"/>
    <property type="match status" value="4"/>
</dbReference>
<dbReference type="InterPro" id="IPR014030">
    <property type="entry name" value="Ketoacyl_synth_N"/>
</dbReference>
<dbReference type="PROSITE" id="PS00606">
    <property type="entry name" value="KS3_1"/>
    <property type="match status" value="1"/>
</dbReference>
<dbReference type="SMART" id="SM00825">
    <property type="entry name" value="PKS_KS"/>
    <property type="match status" value="1"/>
</dbReference>
<dbReference type="InterPro" id="IPR014031">
    <property type="entry name" value="Ketoacyl_synth_C"/>
</dbReference>